<evidence type="ECO:0000256" key="5">
    <source>
        <dbReference type="ARBA" id="ARBA00022692"/>
    </source>
</evidence>
<dbReference type="HOGENOM" id="CLU_001265_19_3_6"/>
<evidence type="ECO:0000313" key="10">
    <source>
        <dbReference type="EMBL" id="CDG16916.1"/>
    </source>
</evidence>
<dbReference type="PROSITE" id="PS00216">
    <property type="entry name" value="SUGAR_TRANSPORT_1"/>
    <property type="match status" value="1"/>
</dbReference>
<evidence type="ECO:0000313" key="12">
    <source>
        <dbReference type="Proteomes" id="UP000032721"/>
    </source>
</evidence>
<feature type="transmembrane region" description="Helical" evidence="8">
    <location>
        <begin position="39"/>
        <end position="60"/>
    </location>
</feature>
<keyword evidence="3" id="KW-0813">Transport</keyword>
<dbReference type="SUPFAM" id="SSF103473">
    <property type="entry name" value="MFS general substrate transporter"/>
    <property type="match status" value="1"/>
</dbReference>
<evidence type="ECO:0000256" key="7">
    <source>
        <dbReference type="ARBA" id="ARBA00023136"/>
    </source>
</evidence>
<comment type="subcellular location">
    <subcellularLocation>
        <location evidence="1">Cell membrane</location>
        <topology evidence="1">Multi-pass membrane protein</topology>
    </subcellularLocation>
</comment>
<dbReference type="STRING" id="351671.XDD1_1213"/>
<feature type="transmembrane region" description="Helical" evidence="8">
    <location>
        <begin position="363"/>
        <end position="381"/>
    </location>
</feature>
<feature type="transmembrane region" description="Helical" evidence="8">
    <location>
        <begin position="298"/>
        <end position="320"/>
    </location>
</feature>
<evidence type="ECO:0000256" key="2">
    <source>
        <dbReference type="ARBA" id="ARBA00008335"/>
    </source>
</evidence>
<feature type="transmembrane region" description="Helical" evidence="8">
    <location>
        <begin position="131"/>
        <end position="149"/>
    </location>
</feature>
<dbReference type="InterPro" id="IPR036259">
    <property type="entry name" value="MFS_trans_sf"/>
</dbReference>
<keyword evidence="6 8" id="KW-1133">Transmembrane helix</keyword>
<feature type="transmembrane region" description="Helical" evidence="8">
    <location>
        <begin position="72"/>
        <end position="91"/>
    </location>
</feature>
<feature type="transmembrane region" description="Helical" evidence="8">
    <location>
        <begin position="241"/>
        <end position="259"/>
    </location>
</feature>
<gene>
    <name evidence="11" type="ORF">LY16_00282</name>
    <name evidence="10" type="ORF">XDD1_1213</name>
</gene>
<dbReference type="RefSeq" id="WP_045969452.1">
    <property type="nucleotide sequence ID" value="NZ_CAWMED010000001.1"/>
</dbReference>
<dbReference type="PROSITE" id="PS51257">
    <property type="entry name" value="PROKAR_LIPOPROTEIN"/>
    <property type="match status" value="1"/>
</dbReference>
<feature type="transmembrane region" description="Helical" evidence="8">
    <location>
        <begin position="271"/>
        <end position="292"/>
    </location>
</feature>
<dbReference type="Gene3D" id="1.20.1250.20">
    <property type="entry name" value="MFS general substrate transporter like domains"/>
    <property type="match status" value="1"/>
</dbReference>
<dbReference type="Proteomes" id="UP000324170">
    <property type="component" value="Unassembled WGS sequence"/>
</dbReference>
<dbReference type="GO" id="GO:0022857">
    <property type="term" value="F:transmembrane transporter activity"/>
    <property type="evidence" value="ECO:0007669"/>
    <property type="project" value="InterPro"/>
</dbReference>
<evidence type="ECO:0000259" key="9">
    <source>
        <dbReference type="PROSITE" id="PS50850"/>
    </source>
</evidence>
<dbReference type="GO" id="GO:0005886">
    <property type="term" value="C:plasma membrane"/>
    <property type="evidence" value="ECO:0007669"/>
    <property type="project" value="UniProtKB-SubCell"/>
</dbReference>
<dbReference type="PANTHER" id="PTHR43271">
    <property type="entry name" value="BLL2771 PROTEIN"/>
    <property type="match status" value="1"/>
</dbReference>
<protein>
    <submittedName>
        <fullName evidence="11">MFS family arabinose efflux permease</fullName>
    </submittedName>
    <submittedName>
        <fullName evidence="10">Transporter</fullName>
    </submittedName>
</protein>
<dbReference type="InterPro" id="IPR011701">
    <property type="entry name" value="MFS"/>
</dbReference>
<reference evidence="11 13" key="2">
    <citation type="submission" date="2019-07" db="EMBL/GenBank/DDBJ databases">
        <title>Genomic Encyclopedia of Type Strains, Phase I: the one thousand microbial genomes (KMG-I) project.</title>
        <authorList>
            <person name="Kyrpides N."/>
        </authorList>
    </citation>
    <scope>NUCLEOTIDE SEQUENCE [LARGE SCALE GENOMIC DNA]</scope>
    <source>
        <strain evidence="11 13">DSM 17909</strain>
    </source>
</reference>
<evidence type="ECO:0000256" key="3">
    <source>
        <dbReference type="ARBA" id="ARBA00022448"/>
    </source>
</evidence>
<organism evidence="10 12">
    <name type="scientific">Xenorhabdus doucetiae</name>
    <dbReference type="NCBI Taxonomy" id="351671"/>
    <lineage>
        <taxon>Bacteria</taxon>
        <taxon>Pseudomonadati</taxon>
        <taxon>Pseudomonadota</taxon>
        <taxon>Gammaproteobacteria</taxon>
        <taxon>Enterobacterales</taxon>
        <taxon>Morganellaceae</taxon>
        <taxon>Xenorhabdus</taxon>
    </lineage>
</organism>
<sequence length="389" mass="42632">MINFKNNIAVFLLGSCALICLYSTQPVLGNIALWANVSMAKTALTISATTLGVAVVAPFSGLTSDYFGRKRVIVTAITLLFLITLIAIFAWNFTSLLVFRFLQGLTIPFIFSSTIAYIAEQWEGNESTKLNSIYVAGTAFGGFSGRFFSGVTSDLYGSWQSTFVALAAILFIILIVVAKFLPKERNFVRISTSKEIVNGLLVYVKDKKILITCFIAFVLLFQQVSSFTFGSLLLAKPPFNLSLLETGFIFIVFLIPSIITPIMSTFINKLGYIWAFTITCLLGVSGLILTLLPNTIAVITGLSLSCISVFFGQSCGTSFIAKYCKVFKSSAVGLYLFFYYMGGCFGGIIPAKIYEYSGWNSCIYLLIGLIILSLVLSTFGWKEEKKANV</sequence>
<feature type="transmembrane region" description="Helical" evidence="8">
    <location>
        <begin position="209"/>
        <end position="235"/>
    </location>
</feature>
<evidence type="ECO:0000256" key="6">
    <source>
        <dbReference type="ARBA" id="ARBA00022989"/>
    </source>
</evidence>
<dbReference type="AlphaFoldDB" id="A0A068QQJ2"/>
<feature type="transmembrane region" description="Helical" evidence="8">
    <location>
        <begin position="332"/>
        <end position="351"/>
    </location>
</feature>
<keyword evidence="13" id="KW-1185">Reference proteome</keyword>
<dbReference type="CDD" id="cd17324">
    <property type="entry name" value="MFS_NepI_like"/>
    <property type="match status" value="1"/>
</dbReference>
<accession>A0A068QQJ2</accession>
<keyword evidence="5 8" id="KW-0812">Transmembrane</keyword>
<dbReference type="PANTHER" id="PTHR43271:SF2">
    <property type="entry name" value="BLL2771 PROTEIN"/>
    <property type="match status" value="1"/>
</dbReference>
<evidence type="ECO:0000256" key="8">
    <source>
        <dbReference type="SAM" id="Phobius"/>
    </source>
</evidence>
<dbReference type="OrthoDB" id="63984at2"/>
<keyword evidence="4" id="KW-1003">Cell membrane</keyword>
<evidence type="ECO:0000313" key="11">
    <source>
        <dbReference type="EMBL" id="TYP16430.1"/>
    </source>
</evidence>
<evidence type="ECO:0000313" key="13">
    <source>
        <dbReference type="Proteomes" id="UP000324170"/>
    </source>
</evidence>
<dbReference type="InterPro" id="IPR005829">
    <property type="entry name" value="Sugar_transporter_CS"/>
</dbReference>
<feature type="domain" description="Major facilitator superfamily (MFS) profile" evidence="9">
    <location>
        <begin position="1"/>
        <end position="385"/>
    </location>
</feature>
<comment type="similarity">
    <text evidence="2">Belongs to the major facilitator superfamily.</text>
</comment>
<evidence type="ECO:0000256" key="4">
    <source>
        <dbReference type="ARBA" id="ARBA00022475"/>
    </source>
</evidence>
<dbReference type="InterPro" id="IPR020846">
    <property type="entry name" value="MFS_dom"/>
</dbReference>
<evidence type="ECO:0000256" key="1">
    <source>
        <dbReference type="ARBA" id="ARBA00004651"/>
    </source>
</evidence>
<feature type="transmembrane region" description="Helical" evidence="8">
    <location>
        <begin position="97"/>
        <end position="119"/>
    </location>
</feature>
<dbReference type="PROSITE" id="PS50850">
    <property type="entry name" value="MFS"/>
    <property type="match status" value="1"/>
</dbReference>
<dbReference type="EMBL" id="FO704550">
    <property type="protein sequence ID" value="CDG16916.1"/>
    <property type="molecule type" value="Genomic_DNA"/>
</dbReference>
<feature type="transmembrane region" description="Helical" evidence="8">
    <location>
        <begin position="161"/>
        <end position="181"/>
    </location>
</feature>
<dbReference type="KEGG" id="xdo:XDD1_1213"/>
<reference evidence="10 12" key="1">
    <citation type="submission" date="2013-07" db="EMBL/GenBank/DDBJ databases">
        <authorList>
            <person name="Genoscope - CEA"/>
        </authorList>
    </citation>
    <scope>NUCLEOTIDE SEQUENCE [LARGE SCALE GENOMIC DNA]</scope>
    <source>
        <strain evidence="10">FRM16</strain>
        <strain evidence="12">FRM16 / DSM 17909</strain>
    </source>
</reference>
<dbReference type="EMBL" id="VNHN01000003">
    <property type="protein sequence ID" value="TYP16430.1"/>
    <property type="molecule type" value="Genomic_DNA"/>
</dbReference>
<keyword evidence="7 8" id="KW-0472">Membrane</keyword>
<proteinExistence type="inferred from homology"/>
<dbReference type="Pfam" id="PF07690">
    <property type="entry name" value="MFS_1"/>
    <property type="match status" value="1"/>
</dbReference>
<dbReference type="Proteomes" id="UP000032721">
    <property type="component" value="Chromosome"/>
</dbReference>
<name>A0A068QQJ2_9GAMM</name>